<feature type="transmembrane region" description="Helical" evidence="1">
    <location>
        <begin position="6"/>
        <end position="23"/>
    </location>
</feature>
<proteinExistence type="predicted"/>
<evidence type="ECO:0000256" key="1">
    <source>
        <dbReference type="SAM" id="Phobius"/>
    </source>
</evidence>
<dbReference type="AlphaFoldDB" id="A0AAD4MS04"/>
<keyword evidence="1" id="KW-0472">Membrane</keyword>
<evidence type="ECO:0000313" key="2">
    <source>
        <dbReference type="EMBL" id="KAI1699344.1"/>
    </source>
</evidence>
<name>A0AAD4MS04_9BILA</name>
<accession>A0AAD4MS04</accession>
<dbReference type="EMBL" id="JAKKPZ010000182">
    <property type="protein sequence ID" value="KAI1699344.1"/>
    <property type="molecule type" value="Genomic_DNA"/>
</dbReference>
<keyword evidence="1" id="KW-0812">Transmembrane</keyword>
<organism evidence="2 3">
    <name type="scientific">Ditylenchus destructor</name>
    <dbReference type="NCBI Taxonomy" id="166010"/>
    <lineage>
        <taxon>Eukaryota</taxon>
        <taxon>Metazoa</taxon>
        <taxon>Ecdysozoa</taxon>
        <taxon>Nematoda</taxon>
        <taxon>Chromadorea</taxon>
        <taxon>Rhabditida</taxon>
        <taxon>Tylenchina</taxon>
        <taxon>Tylenchomorpha</taxon>
        <taxon>Sphaerularioidea</taxon>
        <taxon>Anguinidae</taxon>
        <taxon>Anguininae</taxon>
        <taxon>Ditylenchus</taxon>
    </lineage>
</organism>
<evidence type="ECO:0000313" key="3">
    <source>
        <dbReference type="Proteomes" id="UP001201812"/>
    </source>
</evidence>
<keyword evidence="1" id="KW-1133">Transmembrane helix</keyword>
<sequence length="145" mass="16561">MYNIYYISLLVYVSTFLSFGLSVKHTIKGTAKGIDNRLIYPIAAVADMEEDIITKEILPGTGSERAFSLEFEMPNTASEFLLCFRRGAMGRRQWICYTLKKEYLTGDVTEFEPFTPEKDRKLSIKNRGVIENLESYATGIYEKDG</sequence>
<reference evidence="2" key="1">
    <citation type="submission" date="2022-01" db="EMBL/GenBank/DDBJ databases">
        <title>Genome Sequence Resource for Two Populations of Ditylenchus destructor, the Migratory Endoparasitic Phytonematode.</title>
        <authorList>
            <person name="Zhang H."/>
            <person name="Lin R."/>
            <person name="Xie B."/>
        </authorList>
    </citation>
    <scope>NUCLEOTIDE SEQUENCE</scope>
    <source>
        <strain evidence="2">BazhouSP</strain>
    </source>
</reference>
<gene>
    <name evidence="2" type="ORF">DdX_17371</name>
</gene>
<keyword evidence="3" id="KW-1185">Reference proteome</keyword>
<comment type="caution">
    <text evidence="2">The sequence shown here is derived from an EMBL/GenBank/DDBJ whole genome shotgun (WGS) entry which is preliminary data.</text>
</comment>
<dbReference type="Proteomes" id="UP001201812">
    <property type="component" value="Unassembled WGS sequence"/>
</dbReference>
<protein>
    <submittedName>
        <fullName evidence="2">Uncharacterized protein</fullName>
    </submittedName>
</protein>